<reference evidence="9" key="1">
    <citation type="submission" date="2022-09" db="EMBL/GenBank/DDBJ databases">
        <title>Actin cytoskeleton and complex cell architecture in an #Asgard archaeon.</title>
        <authorList>
            <person name="Ponce Toledo R.I."/>
            <person name="Schleper C."/>
            <person name="Rodrigues Oliveira T."/>
            <person name="Wollweber F."/>
            <person name="Xu J."/>
            <person name="Rittmann S."/>
            <person name="Klingl A."/>
            <person name="Pilhofer M."/>
        </authorList>
    </citation>
    <scope>NUCLEOTIDE SEQUENCE</scope>
    <source>
        <strain evidence="9">B-35</strain>
    </source>
</reference>
<feature type="transmembrane region" description="Helical" evidence="7">
    <location>
        <begin position="157"/>
        <end position="177"/>
    </location>
</feature>
<organism evidence="9 10">
    <name type="scientific">Candidatus Lokiarchaeum ossiferum</name>
    <dbReference type="NCBI Taxonomy" id="2951803"/>
    <lineage>
        <taxon>Archaea</taxon>
        <taxon>Promethearchaeati</taxon>
        <taxon>Promethearchaeota</taxon>
        <taxon>Promethearchaeia</taxon>
        <taxon>Promethearchaeales</taxon>
        <taxon>Promethearchaeaceae</taxon>
        <taxon>Candidatus Lokiarchaeum</taxon>
    </lineage>
</organism>
<feature type="transmembrane region" description="Helical" evidence="7">
    <location>
        <begin position="387"/>
        <end position="407"/>
    </location>
</feature>
<dbReference type="InterPro" id="IPR020846">
    <property type="entry name" value="MFS_dom"/>
</dbReference>
<sequence length="459" mass="51041">METYEGKSDHPIVKSKVGGSRMFIGLSSFQMLAMFRRGLFYTFLSIYMRYYLELTVTQTTLYATLPMVASSICQMFVWGRISDRLQKRRTLIIIGEVIAGILLLITFWVHRAFDNLTTAGFVIIIGLTVIEVFWSMSNIGWSALVSDLYPSKERSRVMAQLTSIGGIGRILGIFLGGFLYEGFFTFNYEGWGFREGILFYLAAAAMFLSTLPMIFMVPEGGVSSKIDADNASLTEPQLHVSATDQQNSKENSSRLLIIFVIFIISMVFINFGRNSVAVTYSQYLNIEGLFSVDVNSRMISYIANVRSFATILVGIFAGRLSKKFGHGITLLIGSAMALFYLFLTAIGSQLWVIFFGSFLAGASEVIIMAAAYAFAADLIPETRRAKLFGIYNATFFLSWGLASTLVTGPLVDSLISQGNSDQFAYQAGFYVGMTITFVGMLIFGGLLFYKKKKMDIINE</sequence>
<keyword evidence="10" id="KW-1185">Reference proteome</keyword>
<comment type="subcellular location">
    <subcellularLocation>
        <location evidence="1">Cell membrane</location>
        <topology evidence="1">Multi-pass membrane protein</topology>
    </subcellularLocation>
</comment>
<evidence type="ECO:0000256" key="6">
    <source>
        <dbReference type="ARBA" id="ARBA00023136"/>
    </source>
</evidence>
<evidence type="ECO:0000256" key="7">
    <source>
        <dbReference type="SAM" id="Phobius"/>
    </source>
</evidence>
<name>A0ABY6HW04_9ARCH</name>
<evidence type="ECO:0000256" key="2">
    <source>
        <dbReference type="ARBA" id="ARBA00022448"/>
    </source>
</evidence>
<evidence type="ECO:0000313" key="9">
    <source>
        <dbReference type="EMBL" id="UYP47694.1"/>
    </source>
</evidence>
<dbReference type="Pfam" id="PF07690">
    <property type="entry name" value="MFS_1"/>
    <property type="match status" value="1"/>
</dbReference>
<feature type="transmembrane region" description="Helical" evidence="7">
    <location>
        <begin position="116"/>
        <end position="136"/>
    </location>
</feature>
<evidence type="ECO:0000313" key="10">
    <source>
        <dbReference type="Proteomes" id="UP001208689"/>
    </source>
</evidence>
<dbReference type="SUPFAM" id="SSF103473">
    <property type="entry name" value="MFS general substrate transporter"/>
    <property type="match status" value="1"/>
</dbReference>
<dbReference type="PANTHER" id="PTHR23517">
    <property type="entry name" value="RESISTANCE PROTEIN MDTM, PUTATIVE-RELATED-RELATED"/>
    <property type="match status" value="1"/>
</dbReference>
<feature type="transmembrane region" description="Helical" evidence="7">
    <location>
        <begin position="324"/>
        <end position="343"/>
    </location>
</feature>
<feature type="transmembrane region" description="Helical" evidence="7">
    <location>
        <begin position="427"/>
        <end position="449"/>
    </location>
</feature>
<feature type="transmembrane region" description="Helical" evidence="7">
    <location>
        <begin position="197"/>
        <end position="217"/>
    </location>
</feature>
<evidence type="ECO:0000256" key="3">
    <source>
        <dbReference type="ARBA" id="ARBA00022475"/>
    </source>
</evidence>
<feature type="transmembrane region" description="Helical" evidence="7">
    <location>
        <begin position="255"/>
        <end position="272"/>
    </location>
</feature>
<keyword evidence="5 7" id="KW-1133">Transmembrane helix</keyword>
<evidence type="ECO:0000256" key="5">
    <source>
        <dbReference type="ARBA" id="ARBA00022989"/>
    </source>
</evidence>
<dbReference type="PANTHER" id="PTHR23517:SF3">
    <property type="entry name" value="INTEGRAL MEMBRANE TRANSPORT PROTEIN"/>
    <property type="match status" value="1"/>
</dbReference>
<gene>
    <name evidence="9" type="ORF">NEF87_003979</name>
</gene>
<dbReference type="Gene3D" id="1.20.1250.20">
    <property type="entry name" value="MFS general substrate transporter like domains"/>
    <property type="match status" value="2"/>
</dbReference>
<proteinExistence type="predicted"/>
<evidence type="ECO:0000259" key="8">
    <source>
        <dbReference type="PROSITE" id="PS50850"/>
    </source>
</evidence>
<feature type="transmembrane region" description="Helical" evidence="7">
    <location>
        <begin position="60"/>
        <end position="79"/>
    </location>
</feature>
<feature type="transmembrane region" description="Helical" evidence="7">
    <location>
        <begin position="349"/>
        <end position="375"/>
    </location>
</feature>
<dbReference type="Proteomes" id="UP001208689">
    <property type="component" value="Chromosome"/>
</dbReference>
<feature type="transmembrane region" description="Helical" evidence="7">
    <location>
        <begin position="298"/>
        <end position="317"/>
    </location>
</feature>
<dbReference type="InterPro" id="IPR011701">
    <property type="entry name" value="MFS"/>
</dbReference>
<evidence type="ECO:0000256" key="1">
    <source>
        <dbReference type="ARBA" id="ARBA00004651"/>
    </source>
</evidence>
<keyword evidence="6 7" id="KW-0472">Membrane</keyword>
<keyword evidence="3" id="KW-1003">Cell membrane</keyword>
<accession>A0ABY6HW04</accession>
<evidence type="ECO:0000256" key="4">
    <source>
        <dbReference type="ARBA" id="ARBA00022692"/>
    </source>
</evidence>
<dbReference type="EMBL" id="CP104013">
    <property type="protein sequence ID" value="UYP47694.1"/>
    <property type="molecule type" value="Genomic_DNA"/>
</dbReference>
<protein>
    <recommendedName>
        <fullName evidence="8">Major facilitator superfamily (MFS) profile domain-containing protein</fullName>
    </recommendedName>
</protein>
<feature type="transmembrane region" description="Helical" evidence="7">
    <location>
        <begin position="91"/>
        <end position="110"/>
    </location>
</feature>
<dbReference type="PROSITE" id="PS50850">
    <property type="entry name" value="MFS"/>
    <property type="match status" value="1"/>
</dbReference>
<keyword evidence="2" id="KW-0813">Transport</keyword>
<dbReference type="InterPro" id="IPR050171">
    <property type="entry name" value="MFS_Transporters"/>
</dbReference>
<keyword evidence="4 7" id="KW-0812">Transmembrane</keyword>
<feature type="domain" description="Major facilitator superfamily (MFS) profile" evidence="8">
    <location>
        <begin position="22"/>
        <end position="451"/>
    </location>
</feature>
<dbReference type="InterPro" id="IPR036259">
    <property type="entry name" value="MFS_trans_sf"/>
</dbReference>
<feature type="transmembrane region" description="Helical" evidence="7">
    <location>
        <begin position="23"/>
        <end position="48"/>
    </location>
</feature>